<dbReference type="EMBL" id="OX459122">
    <property type="protein sequence ID" value="CAI9104945.1"/>
    <property type="molecule type" value="Genomic_DNA"/>
</dbReference>
<feature type="region of interest" description="Disordered" evidence="1">
    <location>
        <begin position="1"/>
        <end position="34"/>
    </location>
</feature>
<dbReference type="InterPro" id="IPR017451">
    <property type="entry name" value="F-box-assoc_interact_dom"/>
</dbReference>
<evidence type="ECO:0000256" key="1">
    <source>
        <dbReference type="SAM" id="MobiDB-lite"/>
    </source>
</evidence>
<dbReference type="Pfam" id="PF08268">
    <property type="entry name" value="FBA_3"/>
    <property type="match status" value="1"/>
</dbReference>
<dbReference type="InterPro" id="IPR050796">
    <property type="entry name" value="SCF_F-box_component"/>
</dbReference>
<proteinExistence type="predicted"/>
<feature type="compositionally biased region" description="Basic residues" evidence="1">
    <location>
        <begin position="1"/>
        <end position="14"/>
    </location>
</feature>
<dbReference type="Proteomes" id="UP001161247">
    <property type="component" value="Chromosome 5"/>
</dbReference>
<dbReference type="NCBIfam" id="TIGR01640">
    <property type="entry name" value="F_box_assoc_1"/>
    <property type="match status" value="1"/>
</dbReference>
<dbReference type="AlphaFoldDB" id="A0AAV1DAV9"/>
<dbReference type="PANTHER" id="PTHR31672">
    <property type="entry name" value="BNACNNG10540D PROTEIN"/>
    <property type="match status" value="1"/>
</dbReference>
<organism evidence="3 4">
    <name type="scientific">Oldenlandia corymbosa var. corymbosa</name>
    <dbReference type="NCBI Taxonomy" id="529605"/>
    <lineage>
        <taxon>Eukaryota</taxon>
        <taxon>Viridiplantae</taxon>
        <taxon>Streptophyta</taxon>
        <taxon>Embryophyta</taxon>
        <taxon>Tracheophyta</taxon>
        <taxon>Spermatophyta</taxon>
        <taxon>Magnoliopsida</taxon>
        <taxon>eudicotyledons</taxon>
        <taxon>Gunneridae</taxon>
        <taxon>Pentapetalae</taxon>
        <taxon>asterids</taxon>
        <taxon>lamiids</taxon>
        <taxon>Gentianales</taxon>
        <taxon>Rubiaceae</taxon>
        <taxon>Rubioideae</taxon>
        <taxon>Spermacoceae</taxon>
        <taxon>Hedyotis-Oldenlandia complex</taxon>
        <taxon>Oldenlandia</taxon>
    </lineage>
</organism>
<feature type="domain" description="F-box associated beta-propeller type 3" evidence="2">
    <location>
        <begin position="109"/>
        <end position="295"/>
    </location>
</feature>
<evidence type="ECO:0000313" key="3">
    <source>
        <dbReference type="EMBL" id="CAI9104945.1"/>
    </source>
</evidence>
<keyword evidence="4" id="KW-1185">Reference proteome</keyword>
<evidence type="ECO:0000259" key="2">
    <source>
        <dbReference type="Pfam" id="PF08268"/>
    </source>
</evidence>
<evidence type="ECO:0000313" key="4">
    <source>
        <dbReference type="Proteomes" id="UP001161247"/>
    </source>
</evidence>
<reference evidence="3" key="1">
    <citation type="submission" date="2023-03" db="EMBL/GenBank/DDBJ databases">
        <authorList>
            <person name="Julca I."/>
        </authorList>
    </citation>
    <scope>NUCLEOTIDE SEQUENCE</scope>
</reference>
<dbReference type="InterPro" id="IPR013187">
    <property type="entry name" value="F-box-assoc_dom_typ3"/>
</dbReference>
<sequence>MERRNKARSGRNHGKSPAAEGIRRQSGVGSRYKEEAIDEPSVNINNSCLDQYSSPRDYLLFQDYVFYDRQICTRYVTFDRFKEGMTTKLDGSIVISWWSNVTRTRIAHGGDLACFVNGDDQIHLCNPQTGEVRTLPETFKYNAKSKNIGLVFGYISSKKQYVVVTMGTGETGDQAKLRANKFCFDRTDEDGIDSGSWKQIEEYCPCNLRGCESGILVGNYAYWMSSSSSLRGENAQIVALDLEGDKFKVIDCPKISVGIHKGTYVIDLKGKMYLARTLWYDEESCGVVQLWTNDNLMDLLSDSSGWVKEFEIKVDFQISSIEPNSSTQGELIVTSWPSRTYHLLNPYENTCVDMMTTGGNFKGQVVGFYGRSAFSLGKIQKHPLNGLRPDDT</sequence>
<protein>
    <submittedName>
        <fullName evidence="3">OLC1v1003745C1</fullName>
    </submittedName>
</protein>
<gene>
    <name evidence="3" type="ORF">OLC1_LOCUS13748</name>
</gene>
<name>A0AAV1DAV9_OLDCO</name>
<accession>A0AAV1DAV9</accession>